<gene>
    <name evidence="2" type="ORF">J2T57_003584</name>
</gene>
<keyword evidence="3" id="KW-1185">Reference proteome</keyword>
<sequence length="232" mass="25405">MFDAREGTMTSMIASIHEQCGDPDHKLSDLVQRSIFVATVLRDTQVSQWLRQELDGYTDDSDLPLHRQGNTAALLAWRPGLGWVEAPISDAQRRTVSGFSLPTGINELEENYADILRNGGCRCPLNDERQAEIRALVRLDTDLCLVVPTMAVNLLMQTVRHGIRDWSGALLEAGVHGQGSSFSAEEKSAAEQIALTLDTLLETARESGAAAAAEMSKRKSGLLSRLMDRITA</sequence>
<dbReference type="RefSeq" id="WP_253482510.1">
    <property type="nucleotide sequence ID" value="NZ_JALJXV010000009.1"/>
</dbReference>
<dbReference type="AlphaFoldDB" id="A0AAE3G8J2"/>
<feature type="domain" description="AbiTii" evidence="1">
    <location>
        <begin position="12"/>
        <end position="193"/>
    </location>
</feature>
<dbReference type="Pfam" id="PF18864">
    <property type="entry name" value="AbiTii"/>
    <property type="match status" value="1"/>
</dbReference>
<evidence type="ECO:0000313" key="3">
    <source>
        <dbReference type="Proteomes" id="UP001205843"/>
    </source>
</evidence>
<dbReference type="Proteomes" id="UP001205843">
    <property type="component" value="Unassembled WGS sequence"/>
</dbReference>
<comment type="caution">
    <text evidence="2">The sequence shown here is derived from an EMBL/GenBank/DDBJ whole genome shotgun (WGS) entry which is preliminary data.</text>
</comment>
<evidence type="ECO:0000313" key="2">
    <source>
        <dbReference type="EMBL" id="MCP1676423.1"/>
    </source>
</evidence>
<reference evidence="2" key="1">
    <citation type="submission" date="2022-03" db="EMBL/GenBank/DDBJ databases">
        <title>Genomic Encyclopedia of Type Strains, Phase III (KMG-III): the genomes of soil and plant-associated and newly described type strains.</title>
        <authorList>
            <person name="Whitman W."/>
        </authorList>
    </citation>
    <scope>NUCLEOTIDE SEQUENCE</scope>
    <source>
        <strain evidence="2">ANL 6-2</strain>
    </source>
</reference>
<accession>A0AAE3G8J2</accession>
<name>A0AAE3G8J2_9GAMM</name>
<evidence type="ECO:0000259" key="1">
    <source>
        <dbReference type="Pfam" id="PF18864"/>
    </source>
</evidence>
<organism evidence="2 3">
    <name type="scientific">Natronocella acetinitrilica</name>
    <dbReference type="NCBI Taxonomy" id="414046"/>
    <lineage>
        <taxon>Bacteria</taxon>
        <taxon>Pseudomonadati</taxon>
        <taxon>Pseudomonadota</taxon>
        <taxon>Gammaproteobacteria</taxon>
        <taxon>Chromatiales</taxon>
        <taxon>Ectothiorhodospiraceae</taxon>
        <taxon>Natronocella</taxon>
    </lineage>
</organism>
<protein>
    <recommendedName>
        <fullName evidence="1">AbiTii domain-containing protein</fullName>
    </recommendedName>
</protein>
<dbReference type="EMBL" id="JALJXV010000009">
    <property type="protein sequence ID" value="MCP1676423.1"/>
    <property type="molecule type" value="Genomic_DNA"/>
</dbReference>
<proteinExistence type="predicted"/>
<dbReference type="InterPro" id="IPR041304">
    <property type="entry name" value="AbiTii"/>
</dbReference>